<proteinExistence type="predicted"/>
<dbReference type="PANTHER" id="PTHR33050:SF7">
    <property type="entry name" value="RIBONUCLEASE H"/>
    <property type="match status" value="1"/>
</dbReference>
<dbReference type="SUPFAM" id="SSF56672">
    <property type="entry name" value="DNA/RNA polymerases"/>
    <property type="match status" value="1"/>
</dbReference>
<gene>
    <name evidence="2" type="ORF">FOZ63_018107</name>
</gene>
<protein>
    <submittedName>
        <fullName evidence="2">Uncharacterized protein</fullName>
    </submittedName>
</protein>
<feature type="transmembrane region" description="Helical" evidence="1">
    <location>
        <begin position="145"/>
        <end position="163"/>
    </location>
</feature>
<keyword evidence="1" id="KW-0812">Transmembrane</keyword>
<feature type="non-terminal residue" evidence="2">
    <location>
        <position position="1"/>
    </location>
</feature>
<accession>A0A7J6U8S7</accession>
<name>A0A7J6U8S7_PEROL</name>
<dbReference type="Proteomes" id="UP000553632">
    <property type="component" value="Unassembled WGS sequence"/>
</dbReference>
<dbReference type="InterPro" id="IPR052055">
    <property type="entry name" value="Hepadnavirus_pol/RT"/>
</dbReference>
<keyword evidence="1" id="KW-1133">Transmembrane helix</keyword>
<evidence type="ECO:0000256" key="1">
    <source>
        <dbReference type="SAM" id="Phobius"/>
    </source>
</evidence>
<dbReference type="InterPro" id="IPR043502">
    <property type="entry name" value="DNA/RNA_pol_sf"/>
</dbReference>
<reference evidence="2 3" key="1">
    <citation type="submission" date="2020-04" db="EMBL/GenBank/DDBJ databases">
        <title>Perkinsus olseni comparative genomics.</title>
        <authorList>
            <person name="Bogema D.R."/>
        </authorList>
    </citation>
    <scope>NUCLEOTIDE SEQUENCE [LARGE SCALE GENOMIC DNA]</scope>
    <source>
        <strain evidence="2 3">ATCC PRA-207</strain>
    </source>
</reference>
<sequence length="244" mass="27706">CRILFNSCACGLVYVDDLLWAFPSVHFATSLSLLLTLQLCMGFGFSWHKCTFHHNANFIGYNIDTITHTDSTHFKIWIPSEKVNKVQRDISTIQQTRLVTLDVIEPLIGRLLFCTNVEPWLRTYLCPLYAVQRVLSTRRNRRGRLINSVQLTFSFSLVLQWWLTTISSRLSTSIRPRVPPDVYDVLVSDASTSAIAAVVLTHSSEAFFSRLPLSALRQVWSDLFPHSLPCANIVFLEMTAIALA</sequence>
<feature type="non-terminal residue" evidence="2">
    <location>
        <position position="244"/>
    </location>
</feature>
<organism evidence="2 3">
    <name type="scientific">Perkinsus olseni</name>
    <name type="common">Perkinsus atlanticus</name>
    <dbReference type="NCBI Taxonomy" id="32597"/>
    <lineage>
        <taxon>Eukaryota</taxon>
        <taxon>Sar</taxon>
        <taxon>Alveolata</taxon>
        <taxon>Perkinsozoa</taxon>
        <taxon>Perkinsea</taxon>
        <taxon>Perkinsida</taxon>
        <taxon>Perkinsidae</taxon>
        <taxon>Perkinsus</taxon>
    </lineage>
</organism>
<dbReference type="AlphaFoldDB" id="A0A7J6U8S7"/>
<dbReference type="EMBL" id="JABANO010005646">
    <property type="protein sequence ID" value="KAF4753137.1"/>
    <property type="molecule type" value="Genomic_DNA"/>
</dbReference>
<evidence type="ECO:0000313" key="2">
    <source>
        <dbReference type="EMBL" id="KAF4753137.1"/>
    </source>
</evidence>
<comment type="caution">
    <text evidence="2">The sequence shown here is derived from an EMBL/GenBank/DDBJ whole genome shotgun (WGS) entry which is preliminary data.</text>
</comment>
<evidence type="ECO:0000313" key="3">
    <source>
        <dbReference type="Proteomes" id="UP000553632"/>
    </source>
</evidence>
<dbReference type="PANTHER" id="PTHR33050">
    <property type="entry name" value="REVERSE TRANSCRIPTASE DOMAIN-CONTAINING PROTEIN"/>
    <property type="match status" value="1"/>
</dbReference>
<keyword evidence="1" id="KW-0472">Membrane</keyword>
<feature type="transmembrane region" description="Helical" evidence="1">
    <location>
        <begin position="25"/>
        <end position="45"/>
    </location>
</feature>
<keyword evidence="3" id="KW-1185">Reference proteome</keyword>